<dbReference type="InterPro" id="IPR016181">
    <property type="entry name" value="Acyl_CoA_acyltransferase"/>
</dbReference>
<gene>
    <name evidence="2" type="ordered locus">Rxyl_1041</name>
</gene>
<dbReference type="AlphaFoldDB" id="Q1AX71"/>
<dbReference type="PANTHER" id="PTHR43415:SF3">
    <property type="entry name" value="GNAT-FAMILY ACETYLTRANSFERASE"/>
    <property type="match status" value="1"/>
</dbReference>
<evidence type="ECO:0000313" key="3">
    <source>
        <dbReference type="Proteomes" id="UP000006637"/>
    </source>
</evidence>
<keyword evidence="3" id="KW-1185">Reference proteome</keyword>
<dbReference type="PROSITE" id="PS51186">
    <property type="entry name" value="GNAT"/>
    <property type="match status" value="1"/>
</dbReference>
<dbReference type="OrthoDB" id="9814648at2"/>
<evidence type="ECO:0000259" key="1">
    <source>
        <dbReference type="PROSITE" id="PS51186"/>
    </source>
</evidence>
<dbReference type="RefSeq" id="WP_011564025.1">
    <property type="nucleotide sequence ID" value="NC_008148.1"/>
</dbReference>
<keyword evidence="2" id="KW-0808">Transferase</keyword>
<dbReference type="PANTHER" id="PTHR43415">
    <property type="entry name" value="SPERMIDINE N(1)-ACETYLTRANSFERASE"/>
    <property type="match status" value="1"/>
</dbReference>
<dbReference type="STRING" id="266117.Rxyl_1041"/>
<feature type="domain" description="N-acetyltransferase" evidence="1">
    <location>
        <begin position="25"/>
        <end position="175"/>
    </location>
</feature>
<evidence type="ECO:0000313" key="2">
    <source>
        <dbReference type="EMBL" id="ABG04007.1"/>
    </source>
</evidence>
<protein>
    <submittedName>
        <fullName evidence="2">GCN5-related N-acetyltransferase</fullName>
    </submittedName>
</protein>
<dbReference type="Pfam" id="PF13302">
    <property type="entry name" value="Acetyltransf_3"/>
    <property type="match status" value="1"/>
</dbReference>
<dbReference type="GO" id="GO:0016747">
    <property type="term" value="F:acyltransferase activity, transferring groups other than amino-acyl groups"/>
    <property type="evidence" value="ECO:0007669"/>
    <property type="project" value="InterPro"/>
</dbReference>
<name>Q1AX71_RUBXD</name>
<dbReference type="eggNOG" id="COG1670">
    <property type="taxonomic scope" value="Bacteria"/>
</dbReference>
<sequence>MGEREPEGTVINVWGELVALGPVRRDLVPLYQRWINDFRTLRTLAAPPRPLTLEEEERWYEDRSGEVAFTVYAREGLRPVGITSLRDVDHRNRSASFGIMIGEPGLRGRGYGTEATRLMLDYAFTALGLHNVMLSVYEHNLAGRRAYEKAGFREIGRRRQCRRMGGRVWDEIFMDCLATEFESPVLKRVLAPDQPRERPS</sequence>
<dbReference type="Gene3D" id="3.40.630.30">
    <property type="match status" value="1"/>
</dbReference>
<dbReference type="KEGG" id="rxy:Rxyl_1041"/>
<dbReference type="PhylomeDB" id="Q1AX71"/>
<dbReference type="SUPFAM" id="SSF55729">
    <property type="entry name" value="Acyl-CoA N-acyltransferases (Nat)"/>
    <property type="match status" value="1"/>
</dbReference>
<dbReference type="HOGENOM" id="CLU_013985_3_2_11"/>
<accession>Q1AX71</accession>
<organism evidence="2 3">
    <name type="scientific">Rubrobacter xylanophilus (strain DSM 9941 / JCM 11954 / NBRC 16129 / PRD-1)</name>
    <dbReference type="NCBI Taxonomy" id="266117"/>
    <lineage>
        <taxon>Bacteria</taxon>
        <taxon>Bacillati</taxon>
        <taxon>Actinomycetota</taxon>
        <taxon>Rubrobacteria</taxon>
        <taxon>Rubrobacterales</taxon>
        <taxon>Rubrobacteraceae</taxon>
        <taxon>Rubrobacter</taxon>
    </lineage>
</organism>
<dbReference type="Proteomes" id="UP000006637">
    <property type="component" value="Chromosome"/>
</dbReference>
<dbReference type="InterPro" id="IPR000182">
    <property type="entry name" value="GNAT_dom"/>
</dbReference>
<reference evidence="2 3" key="1">
    <citation type="submission" date="2006-06" db="EMBL/GenBank/DDBJ databases">
        <title>Complete sequence of Rubrobacter xylanophilus DSM 9941.</title>
        <authorList>
            <consortium name="US DOE Joint Genome Institute"/>
            <person name="Copeland A."/>
            <person name="Lucas S."/>
            <person name="Lapidus A."/>
            <person name="Barry K."/>
            <person name="Detter J.C."/>
            <person name="Glavina del Rio T."/>
            <person name="Hammon N."/>
            <person name="Israni S."/>
            <person name="Dalin E."/>
            <person name="Tice H."/>
            <person name="Pitluck S."/>
            <person name="Munk A.C."/>
            <person name="Brettin T."/>
            <person name="Bruce D."/>
            <person name="Han C."/>
            <person name="Tapia R."/>
            <person name="Gilna P."/>
            <person name="Schmutz J."/>
            <person name="Larimer F."/>
            <person name="Land M."/>
            <person name="Hauser L."/>
            <person name="Kyrpides N."/>
            <person name="Lykidis A."/>
            <person name="da Costa M.S."/>
            <person name="Rainey F.A."/>
            <person name="Empadinhas N."/>
            <person name="Jolivet E."/>
            <person name="Battista J.R."/>
            <person name="Richardson P."/>
        </authorList>
    </citation>
    <scope>NUCLEOTIDE SEQUENCE [LARGE SCALE GENOMIC DNA]</scope>
    <source>
        <strain evidence="3">DSM 9941 / NBRC 16129 / PRD-1</strain>
    </source>
</reference>
<dbReference type="EMBL" id="CP000386">
    <property type="protein sequence ID" value="ABG04007.1"/>
    <property type="molecule type" value="Genomic_DNA"/>
</dbReference>
<proteinExistence type="predicted"/>